<dbReference type="Proteomes" id="UP000034849">
    <property type="component" value="Unassembled WGS sequence"/>
</dbReference>
<evidence type="ECO:0000256" key="1">
    <source>
        <dbReference type="ARBA" id="ARBA00004514"/>
    </source>
</evidence>
<protein>
    <recommendedName>
        <fullName evidence="3">Metallo-beta-lactamase domain-containing protein 1</fullName>
    </recommendedName>
    <alternativeName>
        <fullName evidence="4">Endoribonuclease MBLAC1</fullName>
    </alternativeName>
</protein>
<accession>A0A0G0G891</accession>
<dbReference type="EMBL" id="LBSX01000011">
    <property type="protein sequence ID" value="KKQ27323.1"/>
    <property type="molecule type" value="Genomic_DNA"/>
</dbReference>
<dbReference type="STRING" id="1619046.US42_C0011G0061"/>
<evidence type="ECO:0000256" key="6">
    <source>
        <dbReference type="ARBA" id="ARBA00045869"/>
    </source>
</evidence>
<evidence type="ECO:0000313" key="9">
    <source>
        <dbReference type="Proteomes" id="UP000034849"/>
    </source>
</evidence>
<dbReference type="Gene3D" id="3.60.15.10">
    <property type="entry name" value="Ribonuclease Z/Hydroxyacylglutathione hydrolase-like"/>
    <property type="match status" value="1"/>
</dbReference>
<evidence type="ECO:0000256" key="2">
    <source>
        <dbReference type="ARBA" id="ARBA00011738"/>
    </source>
</evidence>
<sequence length="201" mass="22251">MTEVKVLVEGVHEMNADGKMDLGATTTLIKSNINIIVDPGAFVNKDKLLKALKDEGLKTTDIQAVILTHTHIDHTTNIFLFPQAIIYNRFIHSNYLGQTHKIVEGCIERFDIVNEPIADNVKVIETIGHTIDHVSVVVETELGKIVIAGDAINGVAMADMNIQADPDFLYSLEEYNKSREKILAIADYIIPGHEAMFKVGK</sequence>
<comment type="subunit">
    <text evidence="2">Homodimer.</text>
</comment>
<dbReference type="InterPro" id="IPR039344">
    <property type="entry name" value="MBLAC1"/>
</dbReference>
<evidence type="ECO:0000256" key="5">
    <source>
        <dbReference type="ARBA" id="ARBA00044690"/>
    </source>
</evidence>
<organism evidence="8 9">
    <name type="scientific">Candidatus Magasanikbacteria bacterium GW2011_GWC2_37_14</name>
    <dbReference type="NCBI Taxonomy" id="1619046"/>
    <lineage>
        <taxon>Bacteria</taxon>
        <taxon>Candidatus Magasanikiibacteriota</taxon>
    </lineage>
</organism>
<dbReference type="AlphaFoldDB" id="A0A0G0G891"/>
<dbReference type="SUPFAM" id="SSF56281">
    <property type="entry name" value="Metallo-hydrolase/oxidoreductase"/>
    <property type="match status" value="1"/>
</dbReference>
<comment type="function">
    <text evidence="6">Endoribonuclease that catalyzes the hydrolysis of histone-coding pre-mRNA 3'-end. Involved in histone pre-mRNA processing during the S-phase of the cell cycle, which is required for entering/progressing through S-phase. Cleaves histone pre-mRNA at a major and a minor cleavage site after the 5'-ACCCA-3' and the 5'-ACCCACA-3' sequence, respectively, and located downstream of the stem-loop. May require the presence of the HDE element located at the histone pre-RNA 3'-end to avoid non-specific cleavage.</text>
</comment>
<dbReference type="PANTHER" id="PTHR23200:SF48">
    <property type="entry name" value="METALLO-BETA-LACTAMASE DOMAIN-CONTAINING PROTEIN 1"/>
    <property type="match status" value="1"/>
</dbReference>
<name>A0A0G0G891_9BACT</name>
<dbReference type="InterPro" id="IPR001279">
    <property type="entry name" value="Metallo-B-lactamas"/>
</dbReference>
<dbReference type="GO" id="GO:0005829">
    <property type="term" value="C:cytosol"/>
    <property type="evidence" value="ECO:0007669"/>
    <property type="project" value="UniProtKB-SubCell"/>
</dbReference>
<proteinExistence type="predicted"/>
<evidence type="ECO:0000259" key="7">
    <source>
        <dbReference type="SMART" id="SM00849"/>
    </source>
</evidence>
<evidence type="ECO:0000313" key="8">
    <source>
        <dbReference type="EMBL" id="KKQ27323.1"/>
    </source>
</evidence>
<feature type="domain" description="Metallo-beta-lactamase" evidence="7">
    <location>
        <begin position="23"/>
        <end position="193"/>
    </location>
</feature>
<evidence type="ECO:0000256" key="3">
    <source>
        <dbReference type="ARBA" id="ARBA00014856"/>
    </source>
</evidence>
<dbReference type="InterPro" id="IPR036866">
    <property type="entry name" value="RibonucZ/Hydroxyglut_hydro"/>
</dbReference>
<comment type="subcellular location">
    <subcellularLocation>
        <location evidence="1">Cytoplasm</location>
        <location evidence="1">Cytosol</location>
    </subcellularLocation>
</comment>
<dbReference type="Pfam" id="PF00753">
    <property type="entry name" value="Lactamase_B"/>
    <property type="match status" value="1"/>
</dbReference>
<gene>
    <name evidence="8" type="ORF">US42_C0011G0061</name>
</gene>
<evidence type="ECO:0000256" key="4">
    <source>
        <dbReference type="ARBA" id="ARBA00032988"/>
    </source>
</evidence>
<dbReference type="PANTHER" id="PTHR23200">
    <property type="entry name" value="METALLO-BETA-LACTAMASE DOMAIN-CONTAINING PROTEIN 1"/>
    <property type="match status" value="1"/>
</dbReference>
<dbReference type="CDD" id="cd07711">
    <property type="entry name" value="MBLAC1-like_MBL-fold"/>
    <property type="match status" value="1"/>
</dbReference>
<comment type="catalytic activity">
    <reaction evidence="5">
        <text>a ribonucleotidyl-ribonucleotide-RNA + H2O = a 3'-end ribonucleotide-RNA + a 5'-end 5'-phospho-ribonucleoside-RNA + H(+)</text>
        <dbReference type="Rhea" id="RHEA:68096"/>
        <dbReference type="Rhea" id="RHEA-COMP:15179"/>
        <dbReference type="Rhea" id="RHEA-COMP:17355"/>
        <dbReference type="Rhea" id="RHEA-COMP:17428"/>
        <dbReference type="ChEBI" id="CHEBI:15377"/>
        <dbReference type="ChEBI" id="CHEBI:15378"/>
        <dbReference type="ChEBI" id="CHEBI:74896"/>
        <dbReference type="ChEBI" id="CHEBI:138282"/>
        <dbReference type="ChEBI" id="CHEBI:173118"/>
    </reaction>
    <physiologicalReaction direction="left-to-right" evidence="5">
        <dbReference type="Rhea" id="RHEA:68097"/>
    </physiologicalReaction>
</comment>
<dbReference type="SMART" id="SM00849">
    <property type="entry name" value="Lactamase_B"/>
    <property type="match status" value="1"/>
</dbReference>
<reference evidence="8 9" key="1">
    <citation type="journal article" date="2015" name="Nature">
        <title>rRNA introns, odd ribosomes, and small enigmatic genomes across a large radiation of phyla.</title>
        <authorList>
            <person name="Brown C.T."/>
            <person name="Hug L.A."/>
            <person name="Thomas B.C."/>
            <person name="Sharon I."/>
            <person name="Castelle C.J."/>
            <person name="Singh A."/>
            <person name="Wilkins M.J."/>
            <person name="Williams K.H."/>
            <person name="Banfield J.F."/>
        </authorList>
    </citation>
    <scope>NUCLEOTIDE SEQUENCE [LARGE SCALE GENOMIC DNA]</scope>
</reference>
<comment type="caution">
    <text evidence="8">The sequence shown here is derived from an EMBL/GenBank/DDBJ whole genome shotgun (WGS) entry which is preliminary data.</text>
</comment>